<comment type="cofactor">
    <cofactor evidence="1">
        <name>Zn(2+)</name>
        <dbReference type="ChEBI" id="CHEBI:29105"/>
    </cofactor>
</comment>
<dbReference type="PRINTS" id="PR00765">
    <property type="entry name" value="CRBOXYPTASEA"/>
</dbReference>
<dbReference type="GO" id="GO:0006508">
    <property type="term" value="P:proteolysis"/>
    <property type="evidence" value="ECO:0007669"/>
    <property type="project" value="InterPro"/>
</dbReference>
<comment type="caution">
    <text evidence="12">Lacks conserved residue(s) required for the propagation of feature annotation.</text>
</comment>
<name>A0A1E3NPU9_9ASCO</name>
<keyword evidence="5" id="KW-0479">Metal-binding</keyword>
<dbReference type="PROSITE" id="PS52035">
    <property type="entry name" value="PEPTIDASE_M14"/>
    <property type="match status" value="1"/>
</dbReference>
<feature type="chain" id="PRO_5009133475" description="Inactive metallocarboxypeptidase ECM14" evidence="13">
    <location>
        <begin position="24"/>
        <end position="528"/>
    </location>
</feature>
<dbReference type="SMART" id="SM00631">
    <property type="entry name" value="Zn_pept"/>
    <property type="match status" value="1"/>
</dbReference>
<dbReference type="PANTHER" id="PTHR11705:SF147">
    <property type="entry name" value="INACTIVE METALLOCARBOXYPEPTIDASE ECM14"/>
    <property type="match status" value="1"/>
</dbReference>
<evidence type="ECO:0000313" key="16">
    <source>
        <dbReference type="Proteomes" id="UP000094455"/>
    </source>
</evidence>
<evidence type="ECO:0000256" key="5">
    <source>
        <dbReference type="ARBA" id="ARBA00022723"/>
    </source>
</evidence>
<dbReference type="CDD" id="cd03860">
    <property type="entry name" value="M14_CP_A-B_like"/>
    <property type="match status" value="1"/>
</dbReference>
<feature type="domain" description="Peptidase M14" evidence="14">
    <location>
        <begin position="216"/>
        <end position="522"/>
    </location>
</feature>
<comment type="similarity">
    <text evidence="3 12">Belongs to the peptidase M14 family.</text>
</comment>
<accession>A0A1E3NPU9</accession>
<dbReference type="PANTHER" id="PTHR11705">
    <property type="entry name" value="PROTEASE FAMILY M14 CARBOXYPEPTIDASE A,B"/>
    <property type="match status" value="1"/>
</dbReference>
<dbReference type="EMBL" id="KV454002">
    <property type="protein sequence ID" value="ODQ48085.1"/>
    <property type="molecule type" value="Genomic_DNA"/>
</dbReference>
<sequence>MKLYTSQVLLLLACVCNLHVCNALLFFQNWFQPVENAVVDTKTFLLHDRVLRFANEVEVFEESRHDLSQTIAQLNSANIKHYSQDPHNVPVPLEQYQGQYILRLYDWNEKLENRLALKQQPSFFEFAFTIVRQLEVPIWEKSTTHKFIDVQVTKSQGEELLSLLSMVYSGPDDFQSKIMILDLPQSVYETFSVSELDSGDAVVDDISTNAEIFFKSYRDLDTIYSWFDLLVDTYPDILQVEYIGNTFEGRPMKALRLSVHSDSKVDSIKTVVITSGIHAREWVSISSSCFILFQLLSDYENGNLAVRRYLENLDFLFLPVMNPDGYVNTWKNERLWRKNKQQTYNPRCAGIDIDHSFGFHFTTGYESPCSEDYAGESEFEALESYNWDNYLNETKHSHPIYAYIDLHSYAEEVLYPYAYSCDILPRDEENLLELAYGLGQAIRLKSGKYYEVLKACEDKGADLLPSMGAGSALDYMYHNKAYWAFVLKLRDSGTHGFLLPSKYIVPVGKEIYAAIKYFAAFLLSDKYA</sequence>
<organism evidence="15 16">
    <name type="scientific">Pichia membranifaciens NRRL Y-2026</name>
    <dbReference type="NCBI Taxonomy" id="763406"/>
    <lineage>
        <taxon>Eukaryota</taxon>
        <taxon>Fungi</taxon>
        <taxon>Dikarya</taxon>
        <taxon>Ascomycota</taxon>
        <taxon>Saccharomycotina</taxon>
        <taxon>Pichiomycetes</taxon>
        <taxon>Pichiales</taxon>
        <taxon>Pichiaceae</taxon>
        <taxon>Pichia</taxon>
    </lineage>
</organism>
<dbReference type="FunFam" id="3.40.630.10:FF:000060">
    <property type="entry name" value="Putative metallocarboxypeptidase ecm14"/>
    <property type="match status" value="1"/>
</dbReference>
<gene>
    <name evidence="15" type="ORF">PICMEDRAFT_15926</name>
</gene>
<evidence type="ECO:0000256" key="8">
    <source>
        <dbReference type="ARBA" id="ARBA00023157"/>
    </source>
</evidence>
<dbReference type="Gene3D" id="3.40.630.10">
    <property type="entry name" value="Zn peptidases"/>
    <property type="match status" value="1"/>
</dbReference>
<reference evidence="15 16" key="1">
    <citation type="journal article" date="2016" name="Proc. Natl. Acad. Sci. U.S.A.">
        <title>Comparative genomics of biotechnologically important yeasts.</title>
        <authorList>
            <person name="Riley R."/>
            <person name="Haridas S."/>
            <person name="Wolfe K.H."/>
            <person name="Lopes M.R."/>
            <person name="Hittinger C.T."/>
            <person name="Goeker M."/>
            <person name="Salamov A.A."/>
            <person name="Wisecaver J.H."/>
            <person name="Long T.M."/>
            <person name="Calvey C.H."/>
            <person name="Aerts A.L."/>
            <person name="Barry K.W."/>
            <person name="Choi C."/>
            <person name="Clum A."/>
            <person name="Coughlan A.Y."/>
            <person name="Deshpande S."/>
            <person name="Douglass A.P."/>
            <person name="Hanson S.J."/>
            <person name="Klenk H.-P."/>
            <person name="LaButti K.M."/>
            <person name="Lapidus A."/>
            <person name="Lindquist E.A."/>
            <person name="Lipzen A.M."/>
            <person name="Meier-Kolthoff J.P."/>
            <person name="Ohm R.A."/>
            <person name="Otillar R.P."/>
            <person name="Pangilinan J.L."/>
            <person name="Peng Y."/>
            <person name="Rokas A."/>
            <person name="Rosa C.A."/>
            <person name="Scheuner C."/>
            <person name="Sibirny A.A."/>
            <person name="Slot J.C."/>
            <person name="Stielow J.B."/>
            <person name="Sun H."/>
            <person name="Kurtzman C.P."/>
            <person name="Blackwell M."/>
            <person name="Grigoriev I.V."/>
            <person name="Jeffries T.W."/>
        </authorList>
    </citation>
    <scope>NUCLEOTIDE SEQUENCE [LARGE SCALE GENOMIC DNA]</scope>
    <source>
        <strain evidence="15 16">NRRL Y-2026</strain>
    </source>
</reference>
<evidence type="ECO:0000256" key="6">
    <source>
        <dbReference type="ARBA" id="ARBA00022729"/>
    </source>
</evidence>
<keyword evidence="8" id="KW-1015">Disulfide bond</keyword>
<dbReference type="PROSITE" id="PS00132">
    <property type="entry name" value="CARBOXYPEPT_ZN_1"/>
    <property type="match status" value="1"/>
</dbReference>
<dbReference type="InterPro" id="IPR000834">
    <property type="entry name" value="Peptidase_M14"/>
</dbReference>
<dbReference type="GO" id="GO:0008270">
    <property type="term" value="F:zinc ion binding"/>
    <property type="evidence" value="ECO:0007669"/>
    <property type="project" value="InterPro"/>
</dbReference>
<dbReference type="OrthoDB" id="3626597at2759"/>
<dbReference type="GO" id="GO:0004181">
    <property type="term" value="F:metallocarboxypeptidase activity"/>
    <property type="evidence" value="ECO:0007669"/>
    <property type="project" value="InterPro"/>
</dbReference>
<dbReference type="RefSeq" id="XP_019019198.1">
    <property type="nucleotide sequence ID" value="XM_019161024.1"/>
</dbReference>
<evidence type="ECO:0000256" key="2">
    <source>
        <dbReference type="ARBA" id="ARBA00004613"/>
    </source>
</evidence>
<keyword evidence="7" id="KW-0862">Zinc</keyword>
<proteinExistence type="inferred from homology"/>
<protein>
    <recommendedName>
        <fullName evidence="10">Inactive metallocarboxypeptidase ECM14</fullName>
    </recommendedName>
    <alternativeName>
        <fullName evidence="11">Inactive metallocarboxypeptidase ecm14</fullName>
    </alternativeName>
</protein>
<keyword evidence="4" id="KW-0964">Secreted</keyword>
<evidence type="ECO:0000256" key="12">
    <source>
        <dbReference type="PROSITE-ProRule" id="PRU01379"/>
    </source>
</evidence>
<evidence type="ECO:0000256" key="9">
    <source>
        <dbReference type="ARBA" id="ARBA00025210"/>
    </source>
</evidence>
<dbReference type="PROSITE" id="PS00133">
    <property type="entry name" value="CARBOXYPEPT_ZN_2"/>
    <property type="match status" value="1"/>
</dbReference>
<dbReference type="GO" id="GO:0005576">
    <property type="term" value="C:extracellular region"/>
    <property type="evidence" value="ECO:0007669"/>
    <property type="project" value="UniProtKB-SubCell"/>
</dbReference>
<evidence type="ECO:0000256" key="10">
    <source>
        <dbReference type="ARBA" id="ARBA00026187"/>
    </source>
</evidence>
<dbReference type="GeneID" id="30177711"/>
<evidence type="ECO:0000256" key="13">
    <source>
        <dbReference type="SAM" id="SignalP"/>
    </source>
</evidence>
<evidence type="ECO:0000256" key="7">
    <source>
        <dbReference type="ARBA" id="ARBA00022833"/>
    </source>
</evidence>
<evidence type="ECO:0000256" key="1">
    <source>
        <dbReference type="ARBA" id="ARBA00001947"/>
    </source>
</evidence>
<evidence type="ECO:0000259" key="14">
    <source>
        <dbReference type="PROSITE" id="PS52035"/>
    </source>
</evidence>
<dbReference type="InterPro" id="IPR057247">
    <property type="entry name" value="CARBOXYPEPT_ZN_2"/>
</dbReference>
<dbReference type="SUPFAM" id="SSF53187">
    <property type="entry name" value="Zn-dependent exopeptidases"/>
    <property type="match status" value="1"/>
</dbReference>
<dbReference type="Proteomes" id="UP000094455">
    <property type="component" value="Unassembled WGS sequence"/>
</dbReference>
<dbReference type="AlphaFoldDB" id="A0A1E3NPU9"/>
<evidence type="ECO:0000256" key="4">
    <source>
        <dbReference type="ARBA" id="ARBA00022525"/>
    </source>
</evidence>
<keyword evidence="6 13" id="KW-0732">Signal</keyword>
<dbReference type="STRING" id="763406.A0A1E3NPU9"/>
<evidence type="ECO:0000313" key="15">
    <source>
        <dbReference type="EMBL" id="ODQ48085.1"/>
    </source>
</evidence>
<dbReference type="InterPro" id="IPR057246">
    <property type="entry name" value="CARBOXYPEPT_ZN_1"/>
</dbReference>
<feature type="signal peptide" evidence="13">
    <location>
        <begin position="1"/>
        <end position="23"/>
    </location>
</feature>
<keyword evidence="16" id="KW-1185">Reference proteome</keyword>
<evidence type="ECO:0000256" key="3">
    <source>
        <dbReference type="ARBA" id="ARBA00005988"/>
    </source>
</evidence>
<comment type="function">
    <text evidence="9">Inactive carboxypeptidase that may play a role in cell wall organization and biogenesis.</text>
</comment>
<evidence type="ECO:0000256" key="11">
    <source>
        <dbReference type="ARBA" id="ARBA00026213"/>
    </source>
</evidence>
<dbReference type="Pfam" id="PF00246">
    <property type="entry name" value="Peptidase_M14"/>
    <property type="match status" value="1"/>
</dbReference>
<comment type="subcellular location">
    <subcellularLocation>
        <location evidence="2">Secreted</location>
    </subcellularLocation>
</comment>